<comment type="similarity">
    <text evidence="1 7">Belongs to the MurCDEF family. MurE subfamily.</text>
</comment>
<comment type="pathway">
    <text evidence="7 8">Cell wall biogenesis; peptidoglycan biosynthesis.</text>
</comment>
<keyword evidence="13" id="KW-1185">Reference proteome</keyword>
<gene>
    <name evidence="7" type="primary">murE</name>
    <name evidence="12" type="ORF">F5897_001342</name>
</gene>
<keyword evidence="3 7" id="KW-0133">Cell shape</keyword>
<dbReference type="NCBIfam" id="TIGR01085">
    <property type="entry name" value="murE"/>
    <property type="match status" value="1"/>
</dbReference>
<dbReference type="GO" id="GO:0000287">
    <property type="term" value="F:magnesium ion binding"/>
    <property type="evidence" value="ECO:0007669"/>
    <property type="project" value="UniProtKB-UniRule"/>
</dbReference>
<comment type="caution">
    <text evidence="12">The sequence shown here is derived from an EMBL/GenBank/DDBJ whole genome shotgun (WGS) entry which is preliminary data.</text>
</comment>
<dbReference type="GO" id="GO:0009252">
    <property type="term" value="P:peptidoglycan biosynthetic process"/>
    <property type="evidence" value="ECO:0007669"/>
    <property type="project" value="UniProtKB-UniRule"/>
</dbReference>
<feature type="binding site" evidence="7">
    <location>
        <begin position="178"/>
        <end position="179"/>
    </location>
    <ligand>
        <name>UDP-N-acetyl-alpha-D-muramoyl-L-alanyl-D-glutamate</name>
        <dbReference type="ChEBI" id="CHEBI:83900"/>
    </ligand>
</feature>
<dbReference type="SUPFAM" id="SSF63418">
    <property type="entry name" value="MurE/MurF N-terminal domain"/>
    <property type="match status" value="1"/>
</dbReference>
<dbReference type="EMBL" id="JACIFD010000014">
    <property type="protein sequence ID" value="MBB4072019.1"/>
    <property type="molecule type" value="Genomic_DNA"/>
</dbReference>
<protein>
    <recommendedName>
        <fullName evidence="7">UDP-N-acetylmuramyl-tripeptide synthetase</fullName>
        <ecNumber evidence="7">6.3.2.-</ecNumber>
    </recommendedName>
    <alternativeName>
        <fullName evidence="7">UDP-MurNAc-tripeptide synthetase</fullName>
    </alternativeName>
</protein>
<evidence type="ECO:0000259" key="11">
    <source>
        <dbReference type="Pfam" id="PF08245"/>
    </source>
</evidence>
<evidence type="ECO:0000256" key="8">
    <source>
        <dbReference type="RuleBase" id="RU004135"/>
    </source>
</evidence>
<evidence type="ECO:0000256" key="6">
    <source>
        <dbReference type="ARBA" id="ARBA00023316"/>
    </source>
</evidence>
<sequence>MSSFCDLRPDVTPITLAAALQAAPDAKLVHTGAAGLDTLVSGITLDNRDCDAGWIFVALGGATNHGIRFATAAVTAGAVAVLTDAAGAQQAEEVAELQQLNIPLLTVAEPRLAAANIARALHQDPAAKLKTFAVTGTNGKTTTTYLARSIFEKCFGETALCGTVETSVGAVRFESERTTAEAPVLYRFLDLAAQSGSQVAVVETSSHAVSFGRVKGVVFDVAGFTNLQHDHLDFYGDMETYFAAKLQLFTPEYTRHGVICVDDEWGERLAAAAQVPVTTYSALSNKPADWRVTAIHTDKELYRTVFTVVDPAGTEHTVSMPILGHVNVQNIMIALIGAVHLGADLATAIAAVGDAAQVPGRMQVINPQPQAGHPLVIVDYAHTPESLAAVLETAREMTRGQLIAIFGTDGDRDPSKRVPLAAAGARHADVVWITDENPRTEDPVSIREQLLTGVRQVRPGLKGVTEITTCRRDALRQAIMAAGAGDVVMITGKGVETYQDIQGIKHAYSDIEVAAEILRQLPRQA</sequence>
<organism evidence="12 13">
    <name type="scientific">Canibacter oris</name>
    <dbReference type="NCBI Taxonomy" id="1365628"/>
    <lineage>
        <taxon>Bacteria</taxon>
        <taxon>Bacillati</taxon>
        <taxon>Actinomycetota</taxon>
        <taxon>Actinomycetes</taxon>
        <taxon>Micrococcales</taxon>
        <taxon>Microbacteriaceae</taxon>
        <taxon>Canibacter</taxon>
    </lineage>
</organism>
<keyword evidence="7" id="KW-0460">Magnesium</keyword>
<dbReference type="AlphaFoldDB" id="A0A840DR83"/>
<dbReference type="GO" id="GO:0071555">
    <property type="term" value="P:cell wall organization"/>
    <property type="evidence" value="ECO:0007669"/>
    <property type="project" value="UniProtKB-KW"/>
</dbReference>
<dbReference type="InterPro" id="IPR005761">
    <property type="entry name" value="UDP-N-AcMur-Glu-dNH2Pim_ligase"/>
</dbReference>
<evidence type="ECO:0000256" key="2">
    <source>
        <dbReference type="ARBA" id="ARBA00022618"/>
    </source>
</evidence>
<dbReference type="Pfam" id="PF08245">
    <property type="entry name" value="Mur_ligase_M"/>
    <property type="match status" value="1"/>
</dbReference>
<keyword evidence="5 7" id="KW-0131">Cell cycle</keyword>
<evidence type="ECO:0000259" key="10">
    <source>
        <dbReference type="Pfam" id="PF02875"/>
    </source>
</evidence>
<feature type="binding site" evidence="7">
    <location>
        <position position="45"/>
    </location>
    <ligand>
        <name>UDP-N-acetyl-alpha-D-muramoyl-L-alanyl-D-glutamate</name>
        <dbReference type="ChEBI" id="CHEBI:83900"/>
    </ligand>
</feature>
<evidence type="ECO:0000256" key="5">
    <source>
        <dbReference type="ARBA" id="ARBA00023306"/>
    </source>
</evidence>
<keyword evidence="7" id="KW-0547">Nucleotide-binding</keyword>
<evidence type="ECO:0000256" key="4">
    <source>
        <dbReference type="ARBA" id="ARBA00022984"/>
    </source>
</evidence>
<dbReference type="Pfam" id="PF01225">
    <property type="entry name" value="Mur_ligase"/>
    <property type="match status" value="1"/>
</dbReference>
<evidence type="ECO:0000256" key="3">
    <source>
        <dbReference type="ARBA" id="ARBA00022960"/>
    </source>
</evidence>
<name>A0A840DR83_9MICO</name>
<evidence type="ECO:0000313" key="12">
    <source>
        <dbReference type="EMBL" id="MBB4072019.1"/>
    </source>
</evidence>
<dbReference type="Pfam" id="PF02875">
    <property type="entry name" value="Mur_ligase_C"/>
    <property type="match status" value="1"/>
</dbReference>
<dbReference type="PANTHER" id="PTHR23135">
    <property type="entry name" value="MUR LIGASE FAMILY MEMBER"/>
    <property type="match status" value="1"/>
</dbReference>
<keyword evidence="6 7" id="KW-0961">Cell wall biogenesis/degradation</keyword>
<keyword evidence="2 7" id="KW-0132">Cell division</keyword>
<evidence type="ECO:0000313" key="13">
    <source>
        <dbReference type="Proteomes" id="UP000571183"/>
    </source>
</evidence>
<feature type="domain" description="Mur ligase N-terminal catalytic" evidence="9">
    <location>
        <begin position="40"/>
        <end position="109"/>
    </location>
</feature>
<dbReference type="GO" id="GO:0005524">
    <property type="term" value="F:ATP binding"/>
    <property type="evidence" value="ECO:0007669"/>
    <property type="project" value="UniProtKB-UniRule"/>
</dbReference>
<feature type="modified residue" description="N6-carboxylysine" evidence="7">
    <location>
        <position position="245"/>
    </location>
</feature>
<dbReference type="RefSeq" id="WP_183304942.1">
    <property type="nucleotide sequence ID" value="NZ_JACIFD010000014.1"/>
</dbReference>
<dbReference type="InterPro" id="IPR004101">
    <property type="entry name" value="Mur_ligase_C"/>
</dbReference>
<dbReference type="GO" id="GO:0005737">
    <property type="term" value="C:cytoplasm"/>
    <property type="evidence" value="ECO:0007669"/>
    <property type="project" value="UniProtKB-SubCell"/>
</dbReference>
<comment type="subcellular location">
    <subcellularLocation>
        <location evidence="7 8">Cytoplasm</location>
    </subcellularLocation>
</comment>
<dbReference type="SUPFAM" id="SSF53244">
    <property type="entry name" value="MurD-like peptide ligases, peptide-binding domain"/>
    <property type="match status" value="1"/>
</dbReference>
<feature type="domain" description="Mur ligase central" evidence="11">
    <location>
        <begin position="134"/>
        <end position="336"/>
    </location>
</feature>
<dbReference type="GO" id="GO:0008360">
    <property type="term" value="P:regulation of cell shape"/>
    <property type="evidence" value="ECO:0007669"/>
    <property type="project" value="UniProtKB-KW"/>
</dbReference>
<keyword evidence="7" id="KW-0963">Cytoplasm</keyword>
<dbReference type="InterPro" id="IPR035911">
    <property type="entry name" value="MurE/MurF_N"/>
</dbReference>
<feature type="binding site" evidence="7">
    <location>
        <begin position="136"/>
        <end position="142"/>
    </location>
    <ligand>
        <name>ATP</name>
        <dbReference type="ChEBI" id="CHEBI:30616"/>
    </ligand>
</feature>
<dbReference type="Gene3D" id="3.40.1190.10">
    <property type="entry name" value="Mur-like, catalytic domain"/>
    <property type="match status" value="1"/>
</dbReference>
<evidence type="ECO:0000256" key="1">
    <source>
        <dbReference type="ARBA" id="ARBA00005898"/>
    </source>
</evidence>
<dbReference type="SUPFAM" id="SSF53623">
    <property type="entry name" value="MurD-like peptide ligases, catalytic domain"/>
    <property type="match status" value="1"/>
</dbReference>
<dbReference type="Proteomes" id="UP000571183">
    <property type="component" value="Unassembled WGS sequence"/>
</dbReference>
<proteinExistence type="inferred from homology"/>
<dbReference type="UniPathway" id="UPA00219"/>
<dbReference type="Gene3D" id="3.40.1390.10">
    <property type="entry name" value="MurE/MurF, N-terminal domain"/>
    <property type="match status" value="1"/>
</dbReference>
<dbReference type="InterPro" id="IPR036565">
    <property type="entry name" value="Mur-like_cat_sf"/>
</dbReference>
<comment type="caution">
    <text evidence="7">Lacks conserved residue(s) required for the propagation of feature annotation.</text>
</comment>
<feature type="binding site" evidence="7">
    <location>
        <position position="205"/>
    </location>
    <ligand>
        <name>UDP-N-acetyl-alpha-D-muramoyl-L-alanyl-D-glutamate</name>
        <dbReference type="ChEBI" id="CHEBI:83900"/>
    </ligand>
</feature>
<comment type="function">
    <text evidence="7">Catalyzes the addition of an amino acid to the nucleotide precursor UDP-N-acetylmuramoyl-L-alanyl-D-glutamate (UMAG) in the biosynthesis of bacterial cell-wall peptidoglycan.</text>
</comment>
<reference evidence="12" key="1">
    <citation type="submission" date="2020-08" db="EMBL/GenBank/DDBJ databases">
        <title>Sequencing the genomes of 1000 actinobacteria strains.</title>
        <authorList>
            <person name="Klenk H.-P."/>
        </authorList>
    </citation>
    <scope>NUCLEOTIDE SEQUENCE [LARGE SCALE GENOMIC DNA]</scope>
    <source>
        <strain evidence="12">DSM 27064</strain>
    </source>
</reference>
<dbReference type="InterPro" id="IPR013221">
    <property type="entry name" value="Mur_ligase_cen"/>
</dbReference>
<accession>A0A840DR83</accession>
<dbReference type="GO" id="GO:0051301">
    <property type="term" value="P:cell division"/>
    <property type="evidence" value="ECO:0007669"/>
    <property type="project" value="UniProtKB-KW"/>
</dbReference>
<dbReference type="InterPro" id="IPR000713">
    <property type="entry name" value="Mur_ligase_N"/>
</dbReference>
<dbReference type="Gene3D" id="3.90.190.20">
    <property type="entry name" value="Mur ligase, C-terminal domain"/>
    <property type="match status" value="1"/>
</dbReference>
<dbReference type="PANTHER" id="PTHR23135:SF4">
    <property type="entry name" value="UDP-N-ACETYLMURAMOYL-L-ALANYL-D-GLUTAMATE--2,6-DIAMINOPIMELATE LIGASE MURE HOMOLOG, CHLOROPLASTIC"/>
    <property type="match status" value="1"/>
</dbReference>
<dbReference type="NCBIfam" id="NF001126">
    <property type="entry name" value="PRK00139.1-4"/>
    <property type="match status" value="1"/>
</dbReference>
<keyword evidence="7" id="KW-0067">ATP-binding</keyword>
<dbReference type="HAMAP" id="MF_00208">
    <property type="entry name" value="MurE"/>
    <property type="match status" value="1"/>
</dbReference>
<feature type="binding site" evidence="7">
    <location>
        <position position="213"/>
    </location>
    <ligand>
        <name>UDP-N-acetyl-alpha-D-muramoyl-L-alanyl-D-glutamate</name>
        <dbReference type="ChEBI" id="CHEBI:83900"/>
    </ligand>
</feature>
<comment type="PTM">
    <text evidence="7">Carboxylation is probably crucial for Mg(2+) binding and, consequently, for the gamma-phosphate positioning of ATP.</text>
</comment>
<evidence type="ECO:0000259" key="9">
    <source>
        <dbReference type="Pfam" id="PF01225"/>
    </source>
</evidence>
<dbReference type="InterPro" id="IPR036615">
    <property type="entry name" value="Mur_ligase_C_dom_sf"/>
</dbReference>
<dbReference type="GO" id="GO:0016881">
    <property type="term" value="F:acid-amino acid ligase activity"/>
    <property type="evidence" value="ECO:0007669"/>
    <property type="project" value="UniProtKB-UniRule"/>
</dbReference>
<keyword evidence="7 12" id="KW-0436">Ligase</keyword>
<feature type="domain" description="Mur ligase C-terminal" evidence="10">
    <location>
        <begin position="360"/>
        <end position="494"/>
    </location>
</feature>
<comment type="cofactor">
    <cofactor evidence="7">
        <name>Mg(2+)</name>
        <dbReference type="ChEBI" id="CHEBI:18420"/>
    </cofactor>
</comment>
<keyword evidence="4 7" id="KW-0573">Peptidoglycan synthesis</keyword>
<dbReference type="EC" id="6.3.2.-" evidence="7"/>
<evidence type="ECO:0000256" key="7">
    <source>
        <dbReference type="HAMAP-Rule" id="MF_00208"/>
    </source>
</evidence>